<proteinExistence type="predicted"/>
<name>A0A6C0HIR1_9ZZZZ</name>
<dbReference type="EMBL" id="MN739959">
    <property type="protein sequence ID" value="QHT80045.1"/>
    <property type="molecule type" value="Genomic_DNA"/>
</dbReference>
<accession>A0A6C0HIR1</accession>
<reference evidence="1" key="1">
    <citation type="journal article" date="2020" name="Nature">
        <title>Giant virus diversity and host interactions through global metagenomics.</title>
        <authorList>
            <person name="Schulz F."/>
            <person name="Roux S."/>
            <person name="Paez-Espino D."/>
            <person name="Jungbluth S."/>
            <person name="Walsh D.A."/>
            <person name="Denef V.J."/>
            <person name="McMahon K.D."/>
            <person name="Konstantinidis K.T."/>
            <person name="Eloe-Fadrosh E.A."/>
            <person name="Kyrpides N.C."/>
            <person name="Woyke T."/>
        </authorList>
    </citation>
    <scope>NUCLEOTIDE SEQUENCE</scope>
    <source>
        <strain evidence="1">GVMAG-M-3300023184-105</strain>
    </source>
</reference>
<protein>
    <submittedName>
        <fullName evidence="1">Uncharacterized protein</fullName>
    </submittedName>
</protein>
<evidence type="ECO:0000313" key="1">
    <source>
        <dbReference type="EMBL" id="QHT80045.1"/>
    </source>
</evidence>
<organism evidence="1">
    <name type="scientific">viral metagenome</name>
    <dbReference type="NCBI Taxonomy" id="1070528"/>
    <lineage>
        <taxon>unclassified sequences</taxon>
        <taxon>metagenomes</taxon>
        <taxon>organismal metagenomes</taxon>
    </lineage>
</organism>
<sequence>MQLRSGKIIPSGSVSDIQENITMTFSHEHRMFSNAIPFREWLIASLKTYSKSVNVCYGKTEENTTIERCRLLCEMMHIISEHVDYISFSYGLKSVMLILPSRLHFIKNQITASLNNEYKEYTENERAFLGNVRADAVKLCVLLKNRK</sequence>
<dbReference type="AlphaFoldDB" id="A0A6C0HIR1"/>